<organism evidence="1 2">
    <name type="scientific">Larimichthys crocea</name>
    <name type="common">Large yellow croaker</name>
    <name type="synonym">Pseudosciaena crocea</name>
    <dbReference type="NCBI Taxonomy" id="215358"/>
    <lineage>
        <taxon>Eukaryota</taxon>
        <taxon>Metazoa</taxon>
        <taxon>Chordata</taxon>
        <taxon>Craniata</taxon>
        <taxon>Vertebrata</taxon>
        <taxon>Euteleostomi</taxon>
        <taxon>Actinopterygii</taxon>
        <taxon>Neopterygii</taxon>
        <taxon>Teleostei</taxon>
        <taxon>Neoteleostei</taxon>
        <taxon>Acanthomorphata</taxon>
        <taxon>Eupercaria</taxon>
        <taxon>Sciaenidae</taxon>
        <taxon>Larimichthys</taxon>
    </lineage>
</organism>
<name>A0ACD3QY95_LARCR</name>
<sequence>MRSLDFIPYVFTLFPDLDFCVIAVPTLSPDFPLLQSFTLSRSVDRQDGLLLQAFVAQVHGRVVGMLIMRDEPDVEYIRAHYNIENFIYFSHHRYEEHAQIRHFVLTPSFQNFSRRLFKEVLRLAHRSCLYHRIYPPGRSQENSCVHHLDFILNCAVPVRPRRQIIYPLEELGINAPSRQITEDQAPFALSLISRKLTLEPKVTVNSRIVVVGASDTGLSFLEVLCFCPHLRFNNLTLISNARFPQRLQPRGRRIPVHKSCITAAETWPSCLCIPASPW</sequence>
<evidence type="ECO:0000313" key="1">
    <source>
        <dbReference type="EMBL" id="TMS12118.1"/>
    </source>
</evidence>
<keyword evidence="2" id="KW-1185">Reference proteome</keyword>
<dbReference type="EMBL" id="CM011685">
    <property type="protein sequence ID" value="TMS12118.1"/>
    <property type="molecule type" value="Genomic_DNA"/>
</dbReference>
<gene>
    <name evidence="1" type="ORF">E3U43_017076</name>
</gene>
<dbReference type="Proteomes" id="UP000793456">
    <property type="component" value="Chromosome XII"/>
</dbReference>
<protein>
    <submittedName>
        <fullName evidence="1">Uncharacterized protein</fullName>
    </submittedName>
</protein>
<accession>A0ACD3QY95</accession>
<comment type="caution">
    <text evidence="1">The sequence shown here is derived from an EMBL/GenBank/DDBJ whole genome shotgun (WGS) entry which is preliminary data.</text>
</comment>
<proteinExistence type="predicted"/>
<reference evidence="1" key="1">
    <citation type="submission" date="2018-11" db="EMBL/GenBank/DDBJ databases">
        <title>The sequence and de novo assembly of Larimichthys crocea genome using PacBio and Hi-C technologies.</title>
        <authorList>
            <person name="Xu P."/>
            <person name="Chen B."/>
            <person name="Zhou Z."/>
            <person name="Ke Q."/>
            <person name="Wu Y."/>
            <person name="Bai H."/>
            <person name="Pu F."/>
        </authorList>
    </citation>
    <scope>NUCLEOTIDE SEQUENCE</scope>
    <source>
        <tissue evidence="1">Muscle</tissue>
    </source>
</reference>
<evidence type="ECO:0000313" key="2">
    <source>
        <dbReference type="Proteomes" id="UP000793456"/>
    </source>
</evidence>